<feature type="compositionally biased region" description="Low complexity" evidence="1">
    <location>
        <begin position="1"/>
        <end position="38"/>
    </location>
</feature>
<dbReference type="OrthoDB" id="3598281at2759"/>
<protein>
    <submittedName>
        <fullName evidence="4">Uncharacterized protein</fullName>
    </submittedName>
</protein>
<dbReference type="Gene3D" id="3.40.50.300">
    <property type="entry name" value="P-loop containing nucleotide triphosphate hydrolases"/>
    <property type="match status" value="2"/>
</dbReference>
<dbReference type="PANTHER" id="PTHR36681:SF3">
    <property type="entry name" value="NUCLEAR GTPASE, GERMINAL CENTER-ASSOCIATED, TANDEM DUPLICATE 3"/>
    <property type="match status" value="1"/>
</dbReference>
<gene>
    <name evidence="4" type="ORF">N7469_007626</name>
</gene>
<feature type="compositionally biased region" description="Low complexity" evidence="1">
    <location>
        <begin position="54"/>
        <end position="63"/>
    </location>
</feature>
<dbReference type="AlphaFoldDB" id="A0A9W9NWW4"/>
<sequence>MEVPSSEFNFSFSSPSEVVFTPSSSSRGNNREGSSLSSQTPRTISLFQDLSLSDSQDSMLSPQARSSNTWLTPGSSPATYAQQHNASPSPSPRPVPVHLSLGDRQAERSRSIFSNSTRATPRIPGAFPESSIGEETRPSERHAAESEDDSDNTQWSDIEEMHDAKISDIREEELPPAPVYKSRLQDGLKDVKRELGVLADMMGISPLSEKQSSDLYALYRDTKEMSMFKYPDTRTVGFIGDSGVGKSSLINSLLDQRSLSRSSSGGTACTCVVTEFRHVDEEHTGPFTVEAEFMTSAEMKELLNELLTSFRRFHVNRFFRDLQTQKDQQKCRDEAGKAWETLESLFNNQPALTMEHLSQDYDGAHSAILAQLERWASADLALRPGGLDALEYSAIAGEIEECRDILDMLTASNIESGKPAIWPFIKLIRVYLKSPILKNGLILADLPGFSDLNYARVRATDRYLSHSCDEVFVVADIARACTNESVENILGRCKPDQPKRIICTKSEDISPEESARGDSSHALRIRQMNEEIQAIRKKADITESKARRVSSTKRPKLADQVLMLRGKEEELNLNLTKFLVTQRNAQVSQNLIKRHPDVKVFCVSNTLYSKYRSSGKSNEEAYVDLAGIRELRRYCHLVPAEALMRSATVFLNIQVPKQLASLRQWTLSGTDSVTSGNAARLREVLRNAQDGLKRELISNQGLAHQARVGLTSLFEEHITNMIRQHQTCWTAASIEISRKWAAELAWQTYAAFCFNFGEHITKAVSKGRCWNDELLEPARDQLILKWEIIGNWLHMQEGNMTRDARTIFDRWREEIGAHIHLAPCALENLRQTLDLRRRYIHEHALNALQKMTQISENTKRDMAHGHASSYISGLMQPAYTQINLEGGPGSIKRKQTIMNDHLMNSMLFAKFSNEARREYIGALDECFDDLQRKMTEEVESMARDFNAVIAAEGQISEAEEAPAVVDALKSRFEGTEAILERAQMVVQDLNLETTHDIV</sequence>
<dbReference type="PANTHER" id="PTHR36681">
    <property type="entry name" value="NUCLEAR GTPASE, GERMINAL CENTER-ASSOCIATED, TANDEM DUPLICATE 3"/>
    <property type="match status" value="1"/>
</dbReference>
<feature type="compositionally biased region" description="Polar residues" evidence="1">
    <location>
        <begin position="64"/>
        <end position="86"/>
    </location>
</feature>
<accession>A0A9W9NWW4</accession>
<organism evidence="4 5">
    <name type="scientific">Penicillium citrinum</name>
    <dbReference type="NCBI Taxonomy" id="5077"/>
    <lineage>
        <taxon>Eukaryota</taxon>
        <taxon>Fungi</taxon>
        <taxon>Dikarya</taxon>
        <taxon>Ascomycota</taxon>
        <taxon>Pezizomycotina</taxon>
        <taxon>Eurotiomycetes</taxon>
        <taxon>Eurotiomycetidae</taxon>
        <taxon>Eurotiales</taxon>
        <taxon>Aspergillaceae</taxon>
        <taxon>Penicillium</taxon>
    </lineage>
</organism>
<evidence type="ECO:0000313" key="5">
    <source>
        <dbReference type="Proteomes" id="UP001147733"/>
    </source>
</evidence>
<dbReference type="Pfam" id="PF24564">
    <property type="entry name" value="DUF7605"/>
    <property type="match status" value="1"/>
</dbReference>
<feature type="region of interest" description="Disordered" evidence="1">
    <location>
        <begin position="54"/>
        <end position="156"/>
    </location>
</feature>
<dbReference type="EMBL" id="JAPQKT010000006">
    <property type="protein sequence ID" value="KAJ5227620.1"/>
    <property type="molecule type" value="Genomic_DNA"/>
</dbReference>
<comment type="caution">
    <text evidence="4">The sequence shown here is derived from an EMBL/GenBank/DDBJ whole genome shotgun (WGS) entry which is preliminary data.</text>
</comment>
<evidence type="ECO:0000259" key="2">
    <source>
        <dbReference type="Pfam" id="PF00350"/>
    </source>
</evidence>
<feature type="domain" description="Dynamin N-terminal" evidence="2">
    <location>
        <begin position="236"/>
        <end position="501"/>
    </location>
</feature>
<evidence type="ECO:0000256" key="1">
    <source>
        <dbReference type="SAM" id="MobiDB-lite"/>
    </source>
</evidence>
<dbReference type="RefSeq" id="XP_056499985.1">
    <property type="nucleotide sequence ID" value="XM_056646544.1"/>
</dbReference>
<feature type="compositionally biased region" description="Basic and acidic residues" evidence="1">
    <location>
        <begin position="134"/>
        <end position="145"/>
    </location>
</feature>
<dbReference type="InterPro" id="IPR056024">
    <property type="entry name" value="DUF7605"/>
</dbReference>
<evidence type="ECO:0000313" key="4">
    <source>
        <dbReference type="EMBL" id="KAJ5227620.1"/>
    </source>
</evidence>
<evidence type="ECO:0000259" key="3">
    <source>
        <dbReference type="Pfam" id="PF24564"/>
    </source>
</evidence>
<dbReference type="SUPFAM" id="SSF52540">
    <property type="entry name" value="P-loop containing nucleoside triphosphate hydrolases"/>
    <property type="match status" value="1"/>
</dbReference>
<feature type="region of interest" description="Disordered" evidence="1">
    <location>
        <begin position="1"/>
        <end position="42"/>
    </location>
</feature>
<dbReference type="InterPro" id="IPR045063">
    <property type="entry name" value="Dynamin_N"/>
</dbReference>
<dbReference type="Proteomes" id="UP001147733">
    <property type="component" value="Unassembled WGS sequence"/>
</dbReference>
<proteinExistence type="predicted"/>
<dbReference type="GeneID" id="81385711"/>
<name>A0A9W9NWW4_PENCI</name>
<dbReference type="Pfam" id="PF00350">
    <property type="entry name" value="Dynamin_N"/>
    <property type="match status" value="1"/>
</dbReference>
<reference evidence="4" key="2">
    <citation type="journal article" date="2023" name="IMA Fungus">
        <title>Comparative genomic study of the Penicillium genus elucidates a diverse pangenome and 15 lateral gene transfer events.</title>
        <authorList>
            <person name="Petersen C."/>
            <person name="Sorensen T."/>
            <person name="Nielsen M.R."/>
            <person name="Sondergaard T.E."/>
            <person name="Sorensen J.L."/>
            <person name="Fitzpatrick D.A."/>
            <person name="Frisvad J.C."/>
            <person name="Nielsen K.L."/>
        </authorList>
    </citation>
    <scope>NUCLEOTIDE SEQUENCE</scope>
    <source>
        <strain evidence="4">IBT 23319</strain>
    </source>
</reference>
<keyword evidence="5" id="KW-1185">Reference proteome</keyword>
<reference evidence="4" key="1">
    <citation type="submission" date="2022-11" db="EMBL/GenBank/DDBJ databases">
        <authorList>
            <person name="Petersen C."/>
        </authorList>
    </citation>
    <scope>NUCLEOTIDE SEQUENCE</scope>
    <source>
        <strain evidence="4">IBT 23319</strain>
    </source>
</reference>
<dbReference type="InterPro" id="IPR027417">
    <property type="entry name" value="P-loop_NTPase"/>
</dbReference>
<feature type="domain" description="DUF7605" evidence="3">
    <location>
        <begin position="725"/>
        <end position="908"/>
    </location>
</feature>